<organism evidence="1 2">
    <name type="scientific">Paramecium pentaurelia</name>
    <dbReference type="NCBI Taxonomy" id="43138"/>
    <lineage>
        <taxon>Eukaryota</taxon>
        <taxon>Sar</taxon>
        <taxon>Alveolata</taxon>
        <taxon>Ciliophora</taxon>
        <taxon>Intramacronucleata</taxon>
        <taxon>Oligohymenophorea</taxon>
        <taxon>Peniculida</taxon>
        <taxon>Parameciidae</taxon>
        <taxon>Paramecium</taxon>
    </lineage>
</organism>
<gene>
    <name evidence="1" type="ORF">PPENT_87.1.T0130462</name>
</gene>
<dbReference type="AlphaFoldDB" id="A0A8S1SXN7"/>
<evidence type="ECO:0000313" key="1">
    <source>
        <dbReference type="EMBL" id="CAD8144910.1"/>
    </source>
</evidence>
<proteinExistence type="predicted"/>
<comment type="caution">
    <text evidence="1">The sequence shown here is derived from an EMBL/GenBank/DDBJ whole genome shotgun (WGS) entry which is preliminary data.</text>
</comment>
<accession>A0A8S1SXN7</accession>
<protein>
    <submittedName>
        <fullName evidence="1">Uncharacterized protein</fullName>
    </submittedName>
</protein>
<keyword evidence="2" id="KW-1185">Reference proteome</keyword>
<evidence type="ECO:0000313" key="2">
    <source>
        <dbReference type="Proteomes" id="UP000689195"/>
    </source>
</evidence>
<dbReference type="OrthoDB" id="317413at2759"/>
<dbReference type="EMBL" id="CAJJDO010000013">
    <property type="protein sequence ID" value="CAD8144910.1"/>
    <property type="molecule type" value="Genomic_DNA"/>
</dbReference>
<reference evidence="1" key="1">
    <citation type="submission" date="2021-01" db="EMBL/GenBank/DDBJ databases">
        <authorList>
            <consortium name="Genoscope - CEA"/>
            <person name="William W."/>
        </authorList>
    </citation>
    <scope>NUCLEOTIDE SEQUENCE</scope>
</reference>
<dbReference type="Proteomes" id="UP000689195">
    <property type="component" value="Unassembled WGS sequence"/>
</dbReference>
<sequence length="334" mass="38341">MVILVFLETFVKITKMIVFNLKRDPVYGFRIHVLINYSNCEDAKFKTFQDNNICKLYHNDCVSDGQKSIQVVQNILFIQYHMHVLIHPKKKLVFGIKQQKILNQQYVKIINTTTLTMKKLHVTKELMVYVFLVFHLKERQDSYQILESQGMSRSLQCIKQSKLLKHLIRQIMLLTKLLPPCQGGGIDDTKPTICAFIPKEINSQNGTCKTFSQCADADKDEFTCKSNPSCYWNINKCVDQTYETFSSGLNCNPKPSFEGTKNTICLFENGKCQTYDPKIISESKACFIKSAYIYIWNSIINQCEACFHSTTPQNPGSTNIDIILSVFVTAILMV</sequence>
<name>A0A8S1SXN7_9CILI</name>